<feature type="domain" description="Enoyl reductase (ER)" evidence="1">
    <location>
        <begin position="61"/>
        <end position="386"/>
    </location>
</feature>
<protein>
    <recommendedName>
        <fullName evidence="1">Enoyl reductase (ER) domain-containing protein</fullName>
    </recommendedName>
</protein>
<dbReference type="PANTHER" id="PTHR45033">
    <property type="match status" value="1"/>
</dbReference>
<organism evidence="2 3">
    <name type="scientific">Pseudomassariella vexata</name>
    <dbReference type="NCBI Taxonomy" id="1141098"/>
    <lineage>
        <taxon>Eukaryota</taxon>
        <taxon>Fungi</taxon>
        <taxon>Dikarya</taxon>
        <taxon>Ascomycota</taxon>
        <taxon>Pezizomycotina</taxon>
        <taxon>Sordariomycetes</taxon>
        <taxon>Xylariomycetidae</taxon>
        <taxon>Amphisphaeriales</taxon>
        <taxon>Pseudomassariaceae</taxon>
        <taxon>Pseudomassariella</taxon>
    </lineage>
</organism>
<dbReference type="CDD" id="cd08276">
    <property type="entry name" value="MDR7"/>
    <property type="match status" value="1"/>
</dbReference>
<dbReference type="SUPFAM" id="SSF51735">
    <property type="entry name" value="NAD(P)-binding Rossmann-fold domains"/>
    <property type="match status" value="1"/>
</dbReference>
<dbReference type="Proteomes" id="UP000193689">
    <property type="component" value="Unassembled WGS sequence"/>
</dbReference>
<dbReference type="GeneID" id="63777702"/>
<reference evidence="2 3" key="1">
    <citation type="submission" date="2016-07" db="EMBL/GenBank/DDBJ databases">
        <title>Pervasive Adenine N6-methylation of Active Genes in Fungi.</title>
        <authorList>
            <consortium name="DOE Joint Genome Institute"/>
            <person name="Mondo S.J."/>
            <person name="Dannebaum R.O."/>
            <person name="Kuo R.C."/>
            <person name="Labutti K."/>
            <person name="Haridas S."/>
            <person name="Kuo A."/>
            <person name="Salamov A."/>
            <person name="Ahrendt S.R."/>
            <person name="Lipzen A."/>
            <person name="Sullivan W."/>
            <person name="Andreopoulos W.B."/>
            <person name="Clum A."/>
            <person name="Lindquist E."/>
            <person name="Daum C."/>
            <person name="Ramamoorthy G.K."/>
            <person name="Gryganskyi A."/>
            <person name="Culley D."/>
            <person name="Magnuson J.K."/>
            <person name="James T.Y."/>
            <person name="O'Malley M.A."/>
            <person name="Stajich J.E."/>
            <person name="Spatafora J.W."/>
            <person name="Visel A."/>
            <person name="Grigoriev I.V."/>
        </authorList>
    </citation>
    <scope>NUCLEOTIDE SEQUENCE [LARGE SCALE GENOMIC DNA]</scope>
    <source>
        <strain evidence="2 3">CBS 129021</strain>
    </source>
</reference>
<dbReference type="Gene3D" id="3.40.50.720">
    <property type="entry name" value="NAD(P)-binding Rossmann-like Domain"/>
    <property type="match status" value="1"/>
</dbReference>
<evidence type="ECO:0000259" key="1">
    <source>
        <dbReference type="SMART" id="SM00829"/>
    </source>
</evidence>
<gene>
    <name evidence="2" type="ORF">BCR38DRAFT_451866</name>
</gene>
<dbReference type="InterPro" id="IPR052711">
    <property type="entry name" value="Zinc_ADH-like"/>
</dbReference>
<dbReference type="EMBL" id="MCFJ01000025">
    <property type="protein sequence ID" value="ORY55911.1"/>
    <property type="molecule type" value="Genomic_DNA"/>
</dbReference>
<accession>A0A1Y2D9G9</accession>
<dbReference type="Pfam" id="PF08240">
    <property type="entry name" value="ADH_N"/>
    <property type="match status" value="1"/>
</dbReference>
<dbReference type="InterPro" id="IPR011032">
    <property type="entry name" value="GroES-like_sf"/>
</dbReference>
<dbReference type="InterPro" id="IPR036291">
    <property type="entry name" value="NAD(P)-bd_dom_sf"/>
</dbReference>
<keyword evidence="3" id="KW-1185">Reference proteome</keyword>
<dbReference type="SUPFAM" id="SSF50129">
    <property type="entry name" value="GroES-like"/>
    <property type="match status" value="1"/>
</dbReference>
<dbReference type="OrthoDB" id="9930022at2759"/>
<dbReference type="InterPro" id="IPR013149">
    <property type="entry name" value="ADH-like_C"/>
</dbReference>
<dbReference type="GO" id="GO:0016491">
    <property type="term" value="F:oxidoreductase activity"/>
    <property type="evidence" value="ECO:0007669"/>
    <property type="project" value="InterPro"/>
</dbReference>
<name>A0A1Y2D9G9_9PEZI</name>
<dbReference type="STRING" id="1141098.A0A1Y2D9G9"/>
<dbReference type="InParanoid" id="A0A1Y2D9G9"/>
<dbReference type="RefSeq" id="XP_040709863.1">
    <property type="nucleotide sequence ID" value="XM_040861490.1"/>
</dbReference>
<proteinExistence type="predicted"/>
<sequence length="389" mass="41766">MNTLLDSRASHTLHTLIPTNYYKPPKQQSYNPFQPDTIPIPSHEMAPTTQKKWTLSGQDKGFDGLTYGDAAVPKCGENEVLVKLNAASLNYRDLVIPKGMYPFPLKFPVVAGSDGAGEVLEVGSKVTQWKVGDRVTTLFNQAHQYGPMNIAASQSGLGGVIDGTLRQYGVFNENGLVRSPKNLTDAESTTLTCAGLTSWNALYGMKPLKPGQTVLVQGTGGVSMFALQFAKAAGAIVIATTSSAEKAETLKKLGADHVINYREDANWGQTAKALTVGNVGVDHIIEVGGAGTMEQSMQAIKFEGIISVIGFLGGAESKTSVIQTLSNICTARGVYVGSKEMMEDMVAAVEANDIHPVVDKTVFGLDQVREAYDYMWAQKHFGKIAIKIE</sequence>
<dbReference type="SMART" id="SM00829">
    <property type="entry name" value="PKS_ER"/>
    <property type="match status" value="1"/>
</dbReference>
<evidence type="ECO:0000313" key="3">
    <source>
        <dbReference type="Proteomes" id="UP000193689"/>
    </source>
</evidence>
<dbReference type="PANTHER" id="PTHR45033:SF2">
    <property type="entry name" value="ZINC-TYPE ALCOHOL DEHYDROGENASE-LIKE PROTEIN C1773.06C"/>
    <property type="match status" value="1"/>
</dbReference>
<evidence type="ECO:0000313" key="2">
    <source>
        <dbReference type="EMBL" id="ORY55911.1"/>
    </source>
</evidence>
<dbReference type="Gene3D" id="3.90.180.10">
    <property type="entry name" value="Medium-chain alcohol dehydrogenases, catalytic domain"/>
    <property type="match status" value="1"/>
</dbReference>
<dbReference type="Pfam" id="PF00107">
    <property type="entry name" value="ADH_zinc_N"/>
    <property type="match status" value="1"/>
</dbReference>
<dbReference type="InterPro" id="IPR020843">
    <property type="entry name" value="ER"/>
</dbReference>
<comment type="caution">
    <text evidence="2">The sequence shown here is derived from an EMBL/GenBank/DDBJ whole genome shotgun (WGS) entry which is preliminary data.</text>
</comment>
<dbReference type="AlphaFoldDB" id="A0A1Y2D9G9"/>
<dbReference type="InterPro" id="IPR013154">
    <property type="entry name" value="ADH-like_N"/>
</dbReference>